<dbReference type="InterPro" id="IPR052742">
    <property type="entry name" value="Mito_N-acetyltransferase"/>
</dbReference>
<dbReference type="VEuPathDB" id="FungiDB:BON22_1467"/>
<dbReference type="InterPro" id="IPR000182">
    <property type="entry name" value="GNAT_dom"/>
</dbReference>
<dbReference type="SUPFAM" id="SSF55729">
    <property type="entry name" value="Acyl-CoA N-acyltransferases (Nat)"/>
    <property type="match status" value="1"/>
</dbReference>
<proteinExistence type="predicted"/>
<dbReference type="GO" id="GO:0005634">
    <property type="term" value="C:nucleus"/>
    <property type="evidence" value="ECO:0007669"/>
    <property type="project" value="TreeGrafter"/>
</dbReference>
<dbReference type="PROSITE" id="PS51186">
    <property type="entry name" value="GNAT"/>
    <property type="match status" value="1"/>
</dbReference>
<sequence>MGLSGPEMAQPKGVITTPQILTLRDGSKGTLIPFYKRHLEDTAYLPPTLVDFLYGEFSREVDKGDTYPHLHPLSKEEFVDYWFGAFCAVLLRGENTIAVEGMKWEEEVLGTYYIKPNYIGRCSHNCNGGFLVNHRMRGNSVGKALGRSYLKWAPILGYTYSVFNLVFETNPASIKIWDDLGFDRIGRIPNVGDLKGKGKVSAIMFGKELV</sequence>
<feature type="domain" description="N-acetyltransferase" evidence="1">
    <location>
        <begin position="56"/>
        <end position="210"/>
    </location>
</feature>
<dbReference type="STRING" id="36022.A0A1V2LA49"/>
<reference evidence="3" key="1">
    <citation type="journal article" date="2017" name="Genome Announc.">
        <title>Genome sequences of Cyberlindnera fabianii 65, Pichia kudriavzevii 129, and Saccharomyces cerevisiae 131 isolated from fermented masau fruits in Zimbabwe.</title>
        <authorList>
            <person name="van Rijswijck I.M.H."/>
            <person name="Derks M.F.L."/>
            <person name="Abee T."/>
            <person name="de Ridder D."/>
            <person name="Smid E.J."/>
        </authorList>
    </citation>
    <scope>NUCLEOTIDE SEQUENCE [LARGE SCALE GENOMIC DNA]</scope>
    <source>
        <strain evidence="3">65</strain>
    </source>
</reference>
<dbReference type="PANTHER" id="PTHR43138">
    <property type="entry name" value="ACETYLTRANSFERASE, GNAT FAMILY"/>
    <property type="match status" value="1"/>
</dbReference>
<comment type="caution">
    <text evidence="2">The sequence shown here is derived from an EMBL/GenBank/DDBJ whole genome shotgun (WGS) entry which is preliminary data.</text>
</comment>
<keyword evidence="2" id="KW-0808">Transferase</keyword>
<accession>A0A1V2LA49</accession>
<dbReference type="Proteomes" id="UP000189513">
    <property type="component" value="Unassembled WGS sequence"/>
</dbReference>
<dbReference type="Gene3D" id="3.40.630.30">
    <property type="match status" value="1"/>
</dbReference>
<organism evidence="2 3">
    <name type="scientific">Cyberlindnera fabianii</name>
    <name type="common">Yeast</name>
    <name type="synonym">Hansenula fabianii</name>
    <dbReference type="NCBI Taxonomy" id="36022"/>
    <lineage>
        <taxon>Eukaryota</taxon>
        <taxon>Fungi</taxon>
        <taxon>Dikarya</taxon>
        <taxon>Ascomycota</taxon>
        <taxon>Saccharomycotina</taxon>
        <taxon>Saccharomycetes</taxon>
        <taxon>Phaffomycetales</taxon>
        <taxon>Phaffomycetaceae</taxon>
        <taxon>Cyberlindnera</taxon>
    </lineage>
</organism>
<dbReference type="EMBL" id="MPUK01000002">
    <property type="protein sequence ID" value="ONH68630.1"/>
    <property type="molecule type" value="Genomic_DNA"/>
</dbReference>
<dbReference type="AlphaFoldDB" id="A0A1V2LA49"/>
<gene>
    <name evidence="2" type="ORF">BON22_1467</name>
</gene>
<dbReference type="Pfam" id="PF00583">
    <property type="entry name" value="Acetyltransf_1"/>
    <property type="match status" value="1"/>
</dbReference>
<keyword evidence="3" id="KW-1185">Reference proteome</keyword>
<name>A0A1V2LA49_CYBFA</name>
<dbReference type="GO" id="GO:0016747">
    <property type="term" value="F:acyltransferase activity, transferring groups other than amino-acyl groups"/>
    <property type="evidence" value="ECO:0007669"/>
    <property type="project" value="InterPro"/>
</dbReference>
<evidence type="ECO:0000259" key="1">
    <source>
        <dbReference type="PROSITE" id="PS51186"/>
    </source>
</evidence>
<dbReference type="OMA" id="MEQPMAL"/>
<protein>
    <submittedName>
        <fullName evidence="2">L-azetidine-2-carboxylic acid acetyltransferase</fullName>
    </submittedName>
</protein>
<evidence type="ECO:0000313" key="3">
    <source>
        <dbReference type="Proteomes" id="UP000189513"/>
    </source>
</evidence>
<dbReference type="InterPro" id="IPR016181">
    <property type="entry name" value="Acyl_CoA_acyltransferase"/>
</dbReference>
<evidence type="ECO:0000313" key="2">
    <source>
        <dbReference type="EMBL" id="ONH68630.1"/>
    </source>
</evidence>
<dbReference type="PANTHER" id="PTHR43138:SF1">
    <property type="entry name" value="N-ACETYLTRANSFERASE ACA1"/>
    <property type="match status" value="1"/>
</dbReference>